<dbReference type="KEGG" id="sdyn:Mal52_61350"/>
<evidence type="ECO:0000256" key="2">
    <source>
        <dbReference type="SAM" id="SignalP"/>
    </source>
</evidence>
<feature type="chain" id="PRO_5022175145" description="Ice-binding protein C-terminal domain-containing protein" evidence="2">
    <location>
        <begin position="20"/>
        <end position="254"/>
    </location>
</feature>
<gene>
    <name evidence="4" type="ORF">Mal52_61350</name>
</gene>
<accession>A0A517ZYT1</accession>
<evidence type="ECO:0000313" key="4">
    <source>
        <dbReference type="EMBL" id="QDU47600.1"/>
    </source>
</evidence>
<dbReference type="Pfam" id="PF07589">
    <property type="entry name" value="PEP-CTERM"/>
    <property type="match status" value="1"/>
</dbReference>
<keyword evidence="1" id="KW-1133">Transmembrane helix</keyword>
<organism evidence="4 5">
    <name type="scientific">Symmachiella dynata</name>
    <dbReference type="NCBI Taxonomy" id="2527995"/>
    <lineage>
        <taxon>Bacteria</taxon>
        <taxon>Pseudomonadati</taxon>
        <taxon>Planctomycetota</taxon>
        <taxon>Planctomycetia</taxon>
        <taxon>Planctomycetales</taxon>
        <taxon>Planctomycetaceae</taxon>
        <taxon>Symmachiella</taxon>
    </lineage>
</organism>
<keyword evidence="2" id="KW-0732">Signal</keyword>
<keyword evidence="1" id="KW-0812">Transmembrane</keyword>
<sequence precursor="true">MIRILMLATVVLAVCGVDARAGFIDFDSGYVDLETIDSPIDTGDNLVTMTTYGPAANPSGLPYIAAVGLPRSAFTTSFNPDLTNDDVINGRGGSFFMTDEHVTDTGIYASNYLFEFANGITELSLDIFDFRIDGGAQGTSNAPLDSATATLTLFADQAMTNIVGMSSLTVNMQTQPIDGNWEFLQVFAAGVAVKAVLELGDLDRGVGVDNIGFVTQPPPVNPVPEPSAIVLLGIGGISLALFGCLRRRRLAPLA</sequence>
<keyword evidence="5" id="KW-1185">Reference proteome</keyword>
<dbReference type="NCBIfam" id="TIGR02595">
    <property type="entry name" value="PEP_CTERM"/>
    <property type="match status" value="1"/>
</dbReference>
<keyword evidence="1" id="KW-0472">Membrane</keyword>
<proteinExistence type="predicted"/>
<dbReference type="AlphaFoldDB" id="A0A517ZYT1"/>
<dbReference type="RefSeq" id="WP_145380399.1">
    <property type="nucleotide sequence ID" value="NZ_CP036276.1"/>
</dbReference>
<reference evidence="4 5" key="1">
    <citation type="submission" date="2019-02" db="EMBL/GenBank/DDBJ databases">
        <title>Deep-cultivation of Planctomycetes and their phenomic and genomic characterization uncovers novel biology.</title>
        <authorList>
            <person name="Wiegand S."/>
            <person name="Jogler M."/>
            <person name="Boedeker C."/>
            <person name="Pinto D."/>
            <person name="Vollmers J."/>
            <person name="Rivas-Marin E."/>
            <person name="Kohn T."/>
            <person name="Peeters S.H."/>
            <person name="Heuer A."/>
            <person name="Rast P."/>
            <person name="Oberbeckmann S."/>
            <person name="Bunk B."/>
            <person name="Jeske O."/>
            <person name="Meyerdierks A."/>
            <person name="Storesund J.E."/>
            <person name="Kallscheuer N."/>
            <person name="Luecker S."/>
            <person name="Lage O.M."/>
            <person name="Pohl T."/>
            <person name="Merkel B.J."/>
            <person name="Hornburger P."/>
            <person name="Mueller R.-W."/>
            <person name="Bruemmer F."/>
            <person name="Labrenz M."/>
            <person name="Spormann A.M."/>
            <person name="Op den Camp H."/>
            <person name="Overmann J."/>
            <person name="Amann R."/>
            <person name="Jetten M.S.M."/>
            <person name="Mascher T."/>
            <person name="Medema M.H."/>
            <person name="Devos D.P."/>
            <person name="Kaster A.-K."/>
            <person name="Ovreas L."/>
            <person name="Rohde M."/>
            <person name="Galperin M.Y."/>
            <person name="Jogler C."/>
        </authorList>
    </citation>
    <scope>NUCLEOTIDE SEQUENCE [LARGE SCALE GENOMIC DNA]</scope>
    <source>
        <strain evidence="4 5">Mal52</strain>
    </source>
</reference>
<feature type="signal peptide" evidence="2">
    <location>
        <begin position="1"/>
        <end position="19"/>
    </location>
</feature>
<dbReference type="Proteomes" id="UP000319383">
    <property type="component" value="Chromosome"/>
</dbReference>
<feature type="domain" description="Ice-binding protein C-terminal" evidence="3">
    <location>
        <begin position="222"/>
        <end position="247"/>
    </location>
</feature>
<evidence type="ECO:0000256" key="1">
    <source>
        <dbReference type="SAM" id="Phobius"/>
    </source>
</evidence>
<name>A0A517ZYT1_9PLAN</name>
<dbReference type="InterPro" id="IPR013424">
    <property type="entry name" value="Ice-binding_C"/>
</dbReference>
<evidence type="ECO:0000313" key="5">
    <source>
        <dbReference type="Proteomes" id="UP000319383"/>
    </source>
</evidence>
<evidence type="ECO:0000259" key="3">
    <source>
        <dbReference type="Pfam" id="PF07589"/>
    </source>
</evidence>
<feature type="transmembrane region" description="Helical" evidence="1">
    <location>
        <begin position="227"/>
        <end position="245"/>
    </location>
</feature>
<dbReference type="EMBL" id="CP036276">
    <property type="protein sequence ID" value="QDU47600.1"/>
    <property type="molecule type" value="Genomic_DNA"/>
</dbReference>
<protein>
    <recommendedName>
        <fullName evidence="3">Ice-binding protein C-terminal domain-containing protein</fullName>
    </recommendedName>
</protein>